<evidence type="ECO:0000256" key="1">
    <source>
        <dbReference type="SAM" id="MobiDB-lite"/>
    </source>
</evidence>
<sequence length="67" mass="7591">MLLLNMEMEKSRPGSLVKMEENTKEKEKEGEDEKQSIVVIEETGTEDRKLKLACSPKTNPELVPDVS</sequence>
<organism evidence="2 3">
    <name type="scientific">Orchesella dallaii</name>
    <dbReference type="NCBI Taxonomy" id="48710"/>
    <lineage>
        <taxon>Eukaryota</taxon>
        <taxon>Metazoa</taxon>
        <taxon>Ecdysozoa</taxon>
        <taxon>Arthropoda</taxon>
        <taxon>Hexapoda</taxon>
        <taxon>Collembola</taxon>
        <taxon>Entomobryomorpha</taxon>
        <taxon>Entomobryoidea</taxon>
        <taxon>Orchesellidae</taxon>
        <taxon>Orchesellinae</taxon>
        <taxon>Orchesella</taxon>
    </lineage>
</organism>
<gene>
    <name evidence="2" type="ORF">ODALV1_LOCUS25326</name>
</gene>
<reference evidence="2 3" key="1">
    <citation type="submission" date="2024-08" db="EMBL/GenBank/DDBJ databases">
        <authorList>
            <person name="Cucini C."/>
            <person name="Frati F."/>
        </authorList>
    </citation>
    <scope>NUCLEOTIDE SEQUENCE [LARGE SCALE GENOMIC DNA]</scope>
</reference>
<protein>
    <submittedName>
        <fullName evidence="2">Uncharacterized protein</fullName>
    </submittedName>
</protein>
<feature type="region of interest" description="Disordered" evidence="1">
    <location>
        <begin position="1"/>
        <end position="35"/>
    </location>
</feature>
<feature type="compositionally biased region" description="Basic and acidic residues" evidence="1">
    <location>
        <begin position="7"/>
        <end position="35"/>
    </location>
</feature>
<evidence type="ECO:0000313" key="2">
    <source>
        <dbReference type="EMBL" id="CAL8134021.1"/>
    </source>
</evidence>
<dbReference type="EMBL" id="CAXLJM020000103">
    <property type="protein sequence ID" value="CAL8134021.1"/>
    <property type="molecule type" value="Genomic_DNA"/>
</dbReference>
<keyword evidence="3" id="KW-1185">Reference proteome</keyword>
<name>A0ABP1RRM7_9HEXA</name>
<comment type="caution">
    <text evidence="2">The sequence shown here is derived from an EMBL/GenBank/DDBJ whole genome shotgun (WGS) entry which is preliminary data.</text>
</comment>
<proteinExistence type="predicted"/>
<accession>A0ABP1RRM7</accession>
<evidence type="ECO:0000313" key="3">
    <source>
        <dbReference type="Proteomes" id="UP001642540"/>
    </source>
</evidence>
<dbReference type="Proteomes" id="UP001642540">
    <property type="component" value="Unassembled WGS sequence"/>
</dbReference>